<gene>
    <name evidence="3" type="ORF">J2W55_002445</name>
</gene>
<accession>A0ABU1TB27</accession>
<dbReference type="Proteomes" id="UP001247620">
    <property type="component" value="Unassembled WGS sequence"/>
</dbReference>
<dbReference type="Pfam" id="PF18962">
    <property type="entry name" value="Por_Secre_tail"/>
    <property type="match status" value="1"/>
</dbReference>
<keyword evidence="4" id="KW-1185">Reference proteome</keyword>
<keyword evidence="1" id="KW-0732">Signal</keyword>
<dbReference type="RefSeq" id="WP_310095975.1">
    <property type="nucleotide sequence ID" value="NZ_JAVDUU010000002.1"/>
</dbReference>
<dbReference type="EMBL" id="JAVDUU010000002">
    <property type="protein sequence ID" value="MDR6942603.1"/>
    <property type="molecule type" value="Genomic_DNA"/>
</dbReference>
<sequence length="878" mass="95579">MKQLILNLLIISCCLQASYAQTAGSNVSLKSNNLAIAALETASPVTLPDIQYHLTARPWHALNISRDVYLSRVEGVVREIVKYQSSTGAIVDPYGRREIQYSTPYFAYAVGALLSAGRAKDLLNAGILAINHATADVAAGSSSIPDNHGEFFLGALSGAIPLYTPYVSATQLQTWKTRMAKPIADVISGRTNNWRSYAMKGEWLRAKNGYVDKVAAVSWIESSWITTQRSRITNNSWNCYHDTSTDPDAWPYESVGRSNLLAMIADGYSGASRNEILTMLKRGTQSSLLFQDPSGQIIAGGRSGNHTWNDILLATGYETMAEVVNKDGDLRLAGQYRHAAALAFQSAQRWVRPTGTYSVTKNHFDPSERVGYASYSFLTNYNGNMMLHMAENYLTHTSAITEQPMPNEIGGYTIISDSQFATAVANAGGMAMQICLRGSTAVQYDRYWTTLGVVRFARPGWDSRLGPSDGIREVSTMLGVSFAPTFLENGKWIRLASVPDRYEAFFTTQFTHPLLIRCQVVYKPKTGKTGPTFTNDFIITPDGILSKLTSTSGSFGITWPLLTFDGANHLSTSITSNTASVSSPSKTDQQNFIALHTKPTITAVDKAIRSSYGDLLPVRMVSGNTNNVTFIYPRSSTDPSAESVRASFLRSGNDFSSVLGKVQGDTYIGRTSAGGVATSIDINNDGKADVAFNATTGFIIQLEAGKISKIETDRDATAIIQGQTFNFKAYTPLSIVLQASSINKVAADTDSTARINTKDNNNKLLAASDSLTGTVLKDQPETAKAEFKHPGESGAQKAVENYDFKVWPVPTQGILNLQASSFWSNCTVTIYNLFGKIVLTRNLNGTSIQINLADMAKGTYIVYLNQNGKVANKKIMLQ</sequence>
<evidence type="ECO:0000259" key="2">
    <source>
        <dbReference type="Pfam" id="PF18962"/>
    </source>
</evidence>
<evidence type="ECO:0000256" key="1">
    <source>
        <dbReference type="SAM" id="SignalP"/>
    </source>
</evidence>
<feature type="chain" id="PRO_5046274191" description="Secretion system C-terminal sorting domain-containing protein" evidence="1">
    <location>
        <begin position="20"/>
        <end position="878"/>
    </location>
</feature>
<reference evidence="3 4" key="1">
    <citation type="submission" date="2023-07" db="EMBL/GenBank/DDBJ databases">
        <title>Sorghum-associated microbial communities from plants grown in Nebraska, USA.</title>
        <authorList>
            <person name="Schachtman D."/>
        </authorList>
    </citation>
    <scope>NUCLEOTIDE SEQUENCE [LARGE SCALE GENOMIC DNA]</scope>
    <source>
        <strain evidence="3 4">3262</strain>
    </source>
</reference>
<dbReference type="InterPro" id="IPR026444">
    <property type="entry name" value="Secre_tail"/>
</dbReference>
<organism evidence="3 4">
    <name type="scientific">Mucilaginibacter pocheonensis</name>
    <dbReference type="NCBI Taxonomy" id="398050"/>
    <lineage>
        <taxon>Bacteria</taxon>
        <taxon>Pseudomonadati</taxon>
        <taxon>Bacteroidota</taxon>
        <taxon>Sphingobacteriia</taxon>
        <taxon>Sphingobacteriales</taxon>
        <taxon>Sphingobacteriaceae</taxon>
        <taxon>Mucilaginibacter</taxon>
    </lineage>
</organism>
<proteinExistence type="predicted"/>
<feature type="signal peptide" evidence="1">
    <location>
        <begin position="1"/>
        <end position="19"/>
    </location>
</feature>
<comment type="caution">
    <text evidence="3">The sequence shown here is derived from an EMBL/GenBank/DDBJ whole genome shotgun (WGS) entry which is preliminary data.</text>
</comment>
<evidence type="ECO:0000313" key="3">
    <source>
        <dbReference type="EMBL" id="MDR6942603.1"/>
    </source>
</evidence>
<dbReference type="NCBIfam" id="TIGR04183">
    <property type="entry name" value="Por_Secre_tail"/>
    <property type="match status" value="1"/>
</dbReference>
<protein>
    <recommendedName>
        <fullName evidence="2">Secretion system C-terminal sorting domain-containing protein</fullName>
    </recommendedName>
</protein>
<evidence type="ECO:0000313" key="4">
    <source>
        <dbReference type="Proteomes" id="UP001247620"/>
    </source>
</evidence>
<feature type="domain" description="Secretion system C-terminal sorting" evidence="2">
    <location>
        <begin position="806"/>
        <end position="876"/>
    </location>
</feature>
<name>A0ABU1TB27_9SPHI</name>